<dbReference type="EMBL" id="CP120943">
    <property type="protein sequence ID" value="WFG00324.1"/>
    <property type="molecule type" value="Genomic_DNA"/>
</dbReference>
<protein>
    <submittedName>
        <fullName evidence="1">Uncharacterized protein</fullName>
    </submittedName>
</protein>
<evidence type="ECO:0000313" key="1">
    <source>
        <dbReference type="EMBL" id="WFG00324.1"/>
    </source>
</evidence>
<dbReference type="RefSeq" id="WP_277750247.1">
    <property type="nucleotide sequence ID" value="NZ_CAWOMG010000077.1"/>
</dbReference>
<keyword evidence="1" id="KW-0614">Plasmid</keyword>
<proteinExistence type="predicted"/>
<dbReference type="AlphaFoldDB" id="A0AAJ5ZH69"/>
<geneLocation type="plasmid" evidence="1 2">
    <name>pAC1520</name>
</geneLocation>
<accession>A0AAJ5ZH69</accession>
<evidence type="ECO:0000313" key="2">
    <source>
        <dbReference type="Proteomes" id="UP001218423"/>
    </source>
</evidence>
<gene>
    <name evidence="1" type="ORF">P5S46_21415</name>
</gene>
<name>A0AAJ5ZH69_AERCA</name>
<reference evidence="1" key="1">
    <citation type="submission" date="2023-03" db="EMBL/GenBank/DDBJ databases">
        <title>Aeromonas caviae strain AC1520.</title>
        <authorList>
            <person name="Xie T."/>
            <person name="Zhang Q."/>
            <person name="Deng J."/>
            <person name="Li X."/>
        </authorList>
    </citation>
    <scope>NUCLEOTIDE SEQUENCE</scope>
    <source>
        <strain evidence="1">AC1520</strain>
        <plasmid evidence="1">pAC1520</plasmid>
    </source>
</reference>
<dbReference type="Proteomes" id="UP001218423">
    <property type="component" value="Plasmid pAC1520"/>
</dbReference>
<sequence>MVFATKKNAQLWAADYLTPGKVWTFPDVDDWNEEVEALVPVA</sequence>
<organism evidence="1 2">
    <name type="scientific">Aeromonas caviae</name>
    <name type="common">Aeromonas punctata</name>
    <dbReference type="NCBI Taxonomy" id="648"/>
    <lineage>
        <taxon>Bacteria</taxon>
        <taxon>Pseudomonadati</taxon>
        <taxon>Pseudomonadota</taxon>
        <taxon>Gammaproteobacteria</taxon>
        <taxon>Aeromonadales</taxon>
        <taxon>Aeromonadaceae</taxon>
        <taxon>Aeromonas</taxon>
    </lineage>
</organism>